<dbReference type="PANTHER" id="PTHR43022">
    <property type="entry name" value="PROTEIN SMF"/>
    <property type="match status" value="1"/>
</dbReference>
<evidence type="ECO:0000313" key="5">
    <source>
        <dbReference type="Proteomes" id="UP000662747"/>
    </source>
</evidence>
<dbReference type="RefSeq" id="WP_206728883.1">
    <property type="nucleotide sequence ID" value="NZ_CP071090.1"/>
</dbReference>
<dbReference type="SUPFAM" id="SSF102405">
    <property type="entry name" value="MCP/YpsA-like"/>
    <property type="match status" value="1"/>
</dbReference>
<accession>A0ABX7PA60</accession>
<organism evidence="4 5">
    <name type="scientific">Pyxidicoccus parkwayensis</name>
    <dbReference type="NCBI Taxonomy" id="2813578"/>
    <lineage>
        <taxon>Bacteria</taxon>
        <taxon>Pseudomonadati</taxon>
        <taxon>Myxococcota</taxon>
        <taxon>Myxococcia</taxon>
        <taxon>Myxococcales</taxon>
        <taxon>Cystobacterineae</taxon>
        <taxon>Myxococcaceae</taxon>
        <taxon>Pyxidicoccus</taxon>
    </lineage>
</organism>
<comment type="similarity">
    <text evidence="1">Belongs to the DprA/Smf family.</text>
</comment>
<feature type="domain" description="DprA winged helix" evidence="3">
    <location>
        <begin position="315"/>
        <end position="368"/>
    </location>
</feature>
<protein>
    <submittedName>
        <fullName evidence="4">DNA-processing protein DprA</fullName>
    </submittedName>
</protein>
<dbReference type="PANTHER" id="PTHR43022:SF1">
    <property type="entry name" value="PROTEIN SMF"/>
    <property type="match status" value="1"/>
</dbReference>
<evidence type="ECO:0000256" key="1">
    <source>
        <dbReference type="ARBA" id="ARBA00006525"/>
    </source>
</evidence>
<evidence type="ECO:0000313" key="4">
    <source>
        <dbReference type="EMBL" id="QSQ27361.1"/>
    </source>
</evidence>
<dbReference type="InterPro" id="IPR041614">
    <property type="entry name" value="DprA_WH"/>
</dbReference>
<reference evidence="4 5" key="1">
    <citation type="submission" date="2021-02" db="EMBL/GenBank/DDBJ databases">
        <title>De Novo genome assembly of isolated myxobacteria.</title>
        <authorList>
            <person name="Stevens D.C."/>
        </authorList>
    </citation>
    <scope>NUCLEOTIDE SEQUENCE [LARGE SCALE GENOMIC DNA]</scope>
    <source>
        <strain evidence="5">SCPEA02</strain>
    </source>
</reference>
<name>A0ABX7PA60_9BACT</name>
<evidence type="ECO:0000259" key="2">
    <source>
        <dbReference type="Pfam" id="PF02481"/>
    </source>
</evidence>
<gene>
    <name evidence="4" type="ORF">JY651_21700</name>
</gene>
<dbReference type="Gene3D" id="3.40.50.450">
    <property type="match status" value="1"/>
</dbReference>
<dbReference type="InterPro" id="IPR057666">
    <property type="entry name" value="DrpA_SLOG"/>
</dbReference>
<sequence length="373" mass="39007">MADAETDSLTAEEQACLALWAVPGLGPRTLAALRAFADGSLAALASVPVRDWVSQAPVSSQVRTRLAAVDALPSLAARVLEACRRGGLRVAFAGQPTYPDRLREVEDAPPLLFYRGQPGLPRRRVAMVGSRHPDHGFLPFARDFARRVASAGVGVVSGAAIGVDQACHWGALDVGGETWAFVGSALDALDPAQARLLPHVLGRGGVFFSELPPGVRASVTTFPRRNRLISGASDVVLVLRAGKGSGALYTAEAGRAQGRPVYALPGDVRQAAAVGCNELLRDGHASACLGPEDVWRVVGVQPGNTVAPIPGASWDELSAEAKGTYGVLDRVPRTFDEVLLGSSLSPAALTSALVELELTGLVIQHPGKVYEKV</sequence>
<dbReference type="InterPro" id="IPR036388">
    <property type="entry name" value="WH-like_DNA-bd_sf"/>
</dbReference>
<dbReference type="Pfam" id="PF02481">
    <property type="entry name" value="DNA_processg_A"/>
    <property type="match status" value="1"/>
</dbReference>
<proteinExistence type="inferred from homology"/>
<dbReference type="Gene3D" id="1.10.10.10">
    <property type="entry name" value="Winged helix-like DNA-binding domain superfamily/Winged helix DNA-binding domain"/>
    <property type="match status" value="1"/>
</dbReference>
<keyword evidence="5" id="KW-1185">Reference proteome</keyword>
<dbReference type="Proteomes" id="UP000662747">
    <property type="component" value="Chromosome"/>
</dbReference>
<dbReference type="Pfam" id="PF17782">
    <property type="entry name" value="WHD_DprA"/>
    <property type="match status" value="1"/>
</dbReference>
<dbReference type="InterPro" id="IPR003488">
    <property type="entry name" value="DprA"/>
</dbReference>
<feature type="domain" description="Smf/DprA SLOG" evidence="2">
    <location>
        <begin position="91"/>
        <end position="296"/>
    </location>
</feature>
<dbReference type="EMBL" id="CP071090">
    <property type="protein sequence ID" value="QSQ27361.1"/>
    <property type="molecule type" value="Genomic_DNA"/>
</dbReference>
<evidence type="ECO:0000259" key="3">
    <source>
        <dbReference type="Pfam" id="PF17782"/>
    </source>
</evidence>